<proteinExistence type="predicted"/>
<sequence>MSTMKQLLKLTLVALLLSPLSLLAQKKIVAPESITLDVGQKMKLDIYVTEDGKKSDETVRAFSRARRSLYVDADLMVEAFKPGEYEVLVIGGGSVEDYPEGNNRTSIKVLVKYPAIAEIKVEGIPNKIYAGTPVPLNYTVIDEAGLTREDVQVTFTSKNENIASVSSYGIINTFKEGRVSITAKAEDIENTINLNVVKNPITKIELTADGDQARTGDVFHFTAKAMDAKGNVIADAPITYSFYGVSDDVSQSASGLIKQDGRFVADEAGIYTVTAAAGVASASKTLKIVPRDVQRKIEMVGQGSVNDKHTSDLWIWEGVDGRDYAVTGTWGADGKAYFWDVTDPANIYKIDSVQVDARTVNDVKISEDGTICVISREGASNRKNGLVIIDVKNPRDVQILSRFDENMTGGVHNVFIYQDHVYALSAGQKYYAINIEDPKNPYAVSKFELDTPGHAIHDVWVEDGIAYSSNWADGIQLVDVGNGIAGGSPSNPVQFASYAYPNGANHASFPYRSKTGKFYVIGGDEIFPYGLNTGKGGVNMAGGYLHIVDFTDLENPEEIARVEIPYAGSHNYWIEDDILYVAFYNAGVRVFDLSGELMGDLRKQGREIAWFIPNDGNGYTANAPFTWGAQLHKGHIFFSDWNSGLWSAKLEPEKPKETQIQSK</sequence>
<keyword evidence="3" id="KW-1185">Reference proteome</keyword>
<feature type="signal peptide" evidence="1">
    <location>
        <begin position="1"/>
        <end position="24"/>
    </location>
</feature>
<dbReference type="AlphaFoldDB" id="A0A150X6B0"/>
<gene>
    <name evidence="2" type="ORF">AWW68_11290</name>
</gene>
<organism evidence="2 3">
    <name type="scientific">Roseivirga spongicola</name>
    <dbReference type="NCBI Taxonomy" id="333140"/>
    <lineage>
        <taxon>Bacteria</taxon>
        <taxon>Pseudomonadati</taxon>
        <taxon>Bacteroidota</taxon>
        <taxon>Cytophagia</taxon>
        <taxon>Cytophagales</taxon>
        <taxon>Roseivirgaceae</taxon>
        <taxon>Roseivirga</taxon>
    </lineage>
</organism>
<comment type="caution">
    <text evidence="2">The sequence shown here is derived from an EMBL/GenBank/DDBJ whole genome shotgun (WGS) entry which is preliminary data.</text>
</comment>
<evidence type="ECO:0008006" key="4">
    <source>
        <dbReference type="Google" id="ProtNLM"/>
    </source>
</evidence>
<dbReference type="SUPFAM" id="SSF49373">
    <property type="entry name" value="Invasin/intimin cell-adhesion fragments"/>
    <property type="match status" value="1"/>
</dbReference>
<dbReference type="EMBL" id="LRPC01000028">
    <property type="protein sequence ID" value="KYG74267.1"/>
    <property type="molecule type" value="Genomic_DNA"/>
</dbReference>
<reference evidence="2 3" key="1">
    <citation type="submission" date="2016-01" db="EMBL/GenBank/DDBJ databases">
        <title>Genome sequencing of Roseivirga spongicola UST030701-084.</title>
        <authorList>
            <person name="Selvaratnam C."/>
            <person name="Thevarajoo S."/>
            <person name="Goh K.M."/>
            <person name="Ee R."/>
            <person name="Chan K.-G."/>
            <person name="Chong C.S."/>
        </authorList>
    </citation>
    <scope>NUCLEOTIDE SEQUENCE [LARGE SCALE GENOMIC DNA]</scope>
    <source>
        <strain evidence="2 3">UST030701-084</strain>
    </source>
</reference>
<dbReference type="SUPFAM" id="SSF101908">
    <property type="entry name" value="Putative isomerase YbhE"/>
    <property type="match status" value="1"/>
</dbReference>
<feature type="chain" id="PRO_5007574354" description="BIG2 domain-containing protein" evidence="1">
    <location>
        <begin position="25"/>
        <end position="663"/>
    </location>
</feature>
<evidence type="ECO:0000313" key="3">
    <source>
        <dbReference type="Proteomes" id="UP000075606"/>
    </source>
</evidence>
<dbReference type="InterPro" id="IPR008964">
    <property type="entry name" value="Invasin/intimin_cell_adhesion"/>
</dbReference>
<name>A0A150X6B0_9BACT</name>
<dbReference type="STRING" id="333140.AWW68_11290"/>
<protein>
    <recommendedName>
        <fullName evidence="4">BIG2 domain-containing protein</fullName>
    </recommendedName>
</protein>
<evidence type="ECO:0000313" key="2">
    <source>
        <dbReference type="EMBL" id="KYG74267.1"/>
    </source>
</evidence>
<dbReference type="Gene3D" id="2.60.40.1080">
    <property type="match status" value="1"/>
</dbReference>
<dbReference type="Proteomes" id="UP000075606">
    <property type="component" value="Unassembled WGS sequence"/>
</dbReference>
<keyword evidence="1" id="KW-0732">Signal</keyword>
<evidence type="ECO:0000256" key="1">
    <source>
        <dbReference type="SAM" id="SignalP"/>
    </source>
</evidence>
<accession>A0A150X6B0</accession>